<keyword evidence="2" id="KW-1185">Reference proteome</keyword>
<accession>A0ABV1MYV8</accession>
<proteinExistence type="predicted"/>
<evidence type="ECO:0000313" key="1">
    <source>
        <dbReference type="EMBL" id="MEQ6356759.1"/>
    </source>
</evidence>
<dbReference type="EMBL" id="JBEGDG010000017">
    <property type="protein sequence ID" value="MEQ6356759.1"/>
    <property type="molecule type" value="Genomic_DNA"/>
</dbReference>
<dbReference type="RefSeq" id="WP_349661172.1">
    <property type="nucleotide sequence ID" value="NZ_JBEGDG010000017.1"/>
</dbReference>
<evidence type="ECO:0008006" key="3">
    <source>
        <dbReference type="Google" id="ProtNLM"/>
    </source>
</evidence>
<protein>
    <recommendedName>
        <fullName evidence="3">DUF2007 domain-containing protein</fullName>
    </recommendedName>
</protein>
<evidence type="ECO:0000313" key="2">
    <source>
        <dbReference type="Proteomes" id="UP001478862"/>
    </source>
</evidence>
<reference evidence="1 2" key="1">
    <citation type="submission" date="2024-06" db="EMBL/GenBank/DDBJ databases">
        <title>Lysinibacillus zambalefons sp. nov., a Novel Firmicute Isolated from the Poon Bato Zambales Hyperalkaline Spring.</title>
        <authorList>
            <person name="Aja J.A."/>
            <person name="Lazaro J.E.H."/>
            <person name="Llorin L.D."/>
            <person name="Lim K.R."/>
            <person name="Teodosio J."/>
            <person name="Dalisay D.S."/>
        </authorList>
    </citation>
    <scope>NUCLEOTIDE SEQUENCE [LARGE SCALE GENOMIC DNA]</scope>
    <source>
        <strain evidence="1 2">M3</strain>
    </source>
</reference>
<gene>
    <name evidence="1" type="ORF">ABNX05_19205</name>
</gene>
<organism evidence="1 2">
    <name type="scientific">Lysinibacillus zambalensis</name>
    <dbReference type="NCBI Taxonomy" id="3160866"/>
    <lineage>
        <taxon>Bacteria</taxon>
        <taxon>Bacillati</taxon>
        <taxon>Bacillota</taxon>
        <taxon>Bacilli</taxon>
        <taxon>Bacillales</taxon>
        <taxon>Bacillaceae</taxon>
        <taxon>Lysinibacillus</taxon>
    </lineage>
</organism>
<sequence length="84" mass="10086">MQQLPFRHYQVSTRQYPMLITLQLSKDLANLQRDLNLNGFYVHADSQYLRRRNFVQLFVIQPDFDIAIDQLHNILGYYKQILDA</sequence>
<name>A0ABV1MYV8_9BACI</name>
<comment type="caution">
    <text evidence="1">The sequence shown here is derived from an EMBL/GenBank/DDBJ whole genome shotgun (WGS) entry which is preliminary data.</text>
</comment>
<dbReference type="Proteomes" id="UP001478862">
    <property type="component" value="Unassembled WGS sequence"/>
</dbReference>